<dbReference type="InterPro" id="IPR051533">
    <property type="entry name" value="WaaL-like"/>
</dbReference>
<dbReference type="InterPro" id="IPR007016">
    <property type="entry name" value="O-antigen_ligase-rel_domated"/>
</dbReference>
<feature type="domain" description="O-antigen ligase-related" evidence="6">
    <location>
        <begin position="385"/>
        <end position="542"/>
    </location>
</feature>
<keyword evidence="8" id="KW-1185">Reference proteome</keyword>
<evidence type="ECO:0000259" key="6">
    <source>
        <dbReference type="Pfam" id="PF04932"/>
    </source>
</evidence>
<feature type="transmembrane region" description="Helical" evidence="5">
    <location>
        <begin position="283"/>
        <end position="299"/>
    </location>
</feature>
<feature type="transmembrane region" description="Helical" evidence="5">
    <location>
        <begin position="306"/>
        <end position="324"/>
    </location>
</feature>
<sequence length="620" mass="67143">MKRPQYHERREMSQASADARCSIACLISSASSGVMRSSASIDSTHSPRAASSARFFCGPNPGQSVVSMTTAPAARASSTVPSVLPESTTMISSAKSTLFRHALMLCTSFFVIRITDRRTAAVSGGVFIVCFARYSDGDRKRRLDYRASVCACDGLPGRGVPARDAWCRFGIIQYNRAGFRGTAAWQLKGMDLMRISGVAATRMAGWFFVLALFFVSTSTALTNVFVWLAYLSFPFALYADRELRDGLRLRPSLLALALFGLFILGTLWTIAPANEVRGGIGKYLKLLLIPLGMALAWRDDKLTKRAMIAFMAGAAILAVSSYLARLGLVPGSIGIKRVPDPHNAVVFKNHITTGVLLGFAAVACFAYYHYAATTRTRILSIVGGLFFAFPIIFLTQGRTGYIVLFVGLMVLSLARFHARPKMLVISIMTVLMLFAGTYFMSNNVKSRVQRLVSEMENHSGSPAGSEVFSSSGIRLAFYRGGLRLIAENPLLGSGTGSFQEAFSPIAKTVWPVGSEMQSRRHQPHSEIILIGVQLGAAGLVLYALLMASLAFGGRKNASYAADCVLILCGVFFISAMFNSLLWDVTEGHWFALLAGCLYAQARRGVPMRWGGGAAVADRVG</sequence>
<dbReference type="EMBL" id="QYUN01000002">
    <property type="protein sequence ID" value="RJG06980.1"/>
    <property type="molecule type" value="Genomic_DNA"/>
</dbReference>
<keyword evidence="4 5" id="KW-0472">Membrane</keyword>
<dbReference type="PANTHER" id="PTHR37422">
    <property type="entry name" value="TEICHURONIC ACID BIOSYNTHESIS PROTEIN TUAE"/>
    <property type="match status" value="1"/>
</dbReference>
<accession>A0A418X3D6</accession>
<comment type="caution">
    <text evidence="7">The sequence shown here is derived from an EMBL/GenBank/DDBJ whole genome shotgun (WGS) entry which is preliminary data.</text>
</comment>
<feature type="transmembrane region" description="Helical" evidence="5">
    <location>
        <begin position="527"/>
        <end position="551"/>
    </location>
</feature>
<feature type="transmembrane region" description="Helical" evidence="5">
    <location>
        <begin position="423"/>
        <end position="441"/>
    </location>
</feature>
<feature type="transmembrane region" description="Helical" evidence="5">
    <location>
        <begin position="251"/>
        <end position="271"/>
    </location>
</feature>
<dbReference type="PANTHER" id="PTHR37422:SF13">
    <property type="entry name" value="LIPOPOLYSACCHARIDE BIOSYNTHESIS PROTEIN PA4999-RELATED"/>
    <property type="match status" value="1"/>
</dbReference>
<gene>
    <name evidence="7" type="ORF">D3870_14090</name>
</gene>
<dbReference type="AlphaFoldDB" id="A0A418X3D6"/>
<keyword evidence="2 5" id="KW-0812">Transmembrane</keyword>
<organism evidence="7 8">
    <name type="scientific">Noviherbaspirillum cavernae</name>
    <dbReference type="NCBI Taxonomy" id="2320862"/>
    <lineage>
        <taxon>Bacteria</taxon>
        <taxon>Pseudomonadati</taxon>
        <taxon>Pseudomonadota</taxon>
        <taxon>Betaproteobacteria</taxon>
        <taxon>Burkholderiales</taxon>
        <taxon>Oxalobacteraceae</taxon>
        <taxon>Noviherbaspirillum</taxon>
    </lineage>
</organism>
<reference evidence="7 8" key="1">
    <citation type="submission" date="2018-09" db="EMBL/GenBank/DDBJ databases">
        <authorList>
            <person name="Zhu H."/>
        </authorList>
    </citation>
    <scope>NUCLEOTIDE SEQUENCE [LARGE SCALE GENOMIC DNA]</scope>
    <source>
        <strain evidence="7 8">K2R10-39</strain>
    </source>
</reference>
<evidence type="ECO:0000256" key="4">
    <source>
        <dbReference type="ARBA" id="ARBA00023136"/>
    </source>
</evidence>
<evidence type="ECO:0000313" key="8">
    <source>
        <dbReference type="Proteomes" id="UP000285190"/>
    </source>
</evidence>
<feature type="transmembrane region" description="Helical" evidence="5">
    <location>
        <begin position="351"/>
        <end position="370"/>
    </location>
</feature>
<dbReference type="Proteomes" id="UP000285190">
    <property type="component" value="Unassembled WGS sequence"/>
</dbReference>
<evidence type="ECO:0000256" key="1">
    <source>
        <dbReference type="ARBA" id="ARBA00004141"/>
    </source>
</evidence>
<dbReference type="Pfam" id="PF04932">
    <property type="entry name" value="Wzy_C"/>
    <property type="match status" value="1"/>
</dbReference>
<name>A0A418X3D6_9BURK</name>
<evidence type="ECO:0000256" key="2">
    <source>
        <dbReference type="ARBA" id="ARBA00022692"/>
    </source>
</evidence>
<evidence type="ECO:0000256" key="5">
    <source>
        <dbReference type="SAM" id="Phobius"/>
    </source>
</evidence>
<dbReference type="GO" id="GO:0016874">
    <property type="term" value="F:ligase activity"/>
    <property type="evidence" value="ECO:0007669"/>
    <property type="project" value="UniProtKB-KW"/>
</dbReference>
<proteinExistence type="predicted"/>
<feature type="transmembrane region" description="Helical" evidence="5">
    <location>
        <begin position="377"/>
        <end position="394"/>
    </location>
</feature>
<keyword evidence="7" id="KW-0436">Ligase</keyword>
<keyword evidence="3 5" id="KW-1133">Transmembrane helix</keyword>
<feature type="transmembrane region" description="Helical" evidence="5">
    <location>
        <begin position="400"/>
        <end position="416"/>
    </location>
</feature>
<evidence type="ECO:0000256" key="3">
    <source>
        <dbReference type="ARBA" id="ARBA00022989"/>
    </source>
</evidence>
<dbReference type="GO" id="GO:0016020">
    <property type="term" value="C:membrane"/>
    <property type="evidence" value="ECO:0007669"/>
    <property type="project" value="UniProtKB-SubCell"/>
</dbReference>
<feature type="transmembrane region" description="Helical" evidence="5">
    <location>
        <begin position="563"/>
        <end position="582"/>
    </location>
</feature>
<protein>
    <submittedName>
        <fullName evidence="7">O-antigen ligase family protein</fullName>
    </submittedName>
</protein>
<evidence type="ECO:0000313" key="7">
    <source>
        <dbReference type="EMBL" id="RJG06980.1"/>
    </source>
</evidence>
<comment type="subcellular location">
    <subcellularLocation>
        <location evidence="1">Membrane</location>
        <topology evidence="1">Multi-pass membrane protein</topology>
    </subcellularLocation>
</comment>